<evidence type="ECO:0000256" key="2">
    <source>
        <dbReference type="ARBA" id="ARBA00023002"/>
    </source>
</evidence>
<sequence length="351" mass="38917">MDPFADTLQRLREAFSSGRTRPAEFRAAQLKGLSRFLQENKQLLQEALAQDLHKSAFESEVSEISISQNEINSALRNLRAWMKDEKVPKNLATQLDSAFIRKEPFGLVLIIAPWNYPLNLSLEPLVGALAAGNCVLLKPSEISKSTEKVLAEVLPRYLDQSSPDLGRIISEKNFQRLRGLLSCGRVAIGGQSDESDRYIAPTVLVDVQETEPVMREEIFGPILPIMNVGSLDEAIDFINRREKPLALYTFSNSNQVVKRVLAQTSSGGFCGNDGFMHMTVASLPFGGVGASGMGSYHGKFSFDTFSHHRACLLRRPGLEKVYALRYPPHTPRNLSVLLMAMETRSCSCALL</sequence>
<reference evidence="5" key="1">
    <citation type="submission" date="2023-09" db="UniProtKB">
        <authorList>
            <consortium name="Ensembl"/>
        </authorList>
    </citation>
    <scope>IDENTIFICATION</scope>
</reference>
<gene>
    <name evidence="5" type="primary">ALDH3B1</name>
</gene>
<dbReference type="FunFam" id="3.40.309.10:FF:000034">
    <property type="entry name" value="Aldehyde dehydrogenase, dimeric NADP-preferring"/>
    <property type="match status" value="1"/>
</dbReference>
<dbReference type="AlphaFoldDB" id="A0A8C0CMB3"/>
<dbReference type="PANTHER" id="PTHR43570">
    <property type="entry name" value="ALDEHYDE DEHYDROGENASE"/>
    <property type="match status" value="1"/>
</dbReference>
<accession>A0A8C0CMB3</accession>
<evidence type="ECO:0000313" key="5">
    <source>
        <dbReference type="Ensembl" id="ENSBMSP00010006600.1"/>
    </source>
</evidence>
<protein>
    <recommendedName>
        <fullName evidence="3">aldehyde dehydrogenase [NAD(P)(+)]</fullName>
        <ecNumber evidence="3">1.2.1.5</ecNumber>
    </recommendedName>
</protein>
<dbReference type="InterPro" id="IPR012394">
    <property type="entry name" value="Aldehyde_DH_NAD(P)"/>
</dbReference>
<dbReference type="GO" id="GO:0006081">
    <property type="term" value="P:aldehyde metabolic process"/>
    <property type="evidence" value="ECO:0007669"/>
    <property type="project" value="InterPro"/>
</dbReference>
<dbReference type="Gene3D" id="3.40.605.10">
    <property type="entry name" value="Aldehyde Dehydrogenase, Chain A, domain 1"/>
    <property type="match status" value="2"/>
</dbReference>
<dbReference type="Pfam" id="PF00171">
    <property type="entry name" value="Aldedh"/>
    <property type="match status" value="2"/>
</dbReference>
<organism evidence="5">
    <name type="scientific">Balaenoptera musculus</name>
    <name type="common">Blue whale</name>
    <dbReference type="NCBI Taxonomy" id="9771"/>
    <lineage>
        <taxon>Eukaryota</taxon>
        <taxon>Metazoa</taxon>
        <taxon>Chordata</taxon>
        <taxon>Craniata</taxon>
        <taxon>Vertebrata</taxon>
        <taxon>Euteleostomi</taxon>
        <taxon>Mammalia</taxon>
        <taxon>Eutheria</taxon>
        <taxon>Laurasiatheria</taxon>
        <taxon>Artiodactyla</taxon>
        <taxon>Whippomorpha</taxon>
        <taxon>Cetacea</taxon>
        <taxon>Mysticeti</taxon>
        <taxon>Balaenopteridae</taxon>
        <taxon>Balaenoptera</taxon>
    </lineage>
</organism>
<feature type="domain" description="Aldehyde dehydrogenase" evidence="4">
    <location>
        <begin position="162"/>
        <end position="307"/>
    </location>
</feature>
<dbReference type="GeneTree" id="ENSGT00940000162915"/>
<dbReference type="InterPro" id="IPR016163">
    <property type="entry name" value="Ald_DH_C"/>
</dbReference>
<dbReference type="GO" id="GO:0004028">
    <property type="term" value="F:3-chloroallyl aldehyde dehydrogenase activity"/>
    <property type="evidence" value="ECO:0007669"/>
    <property type="project" value="TreeGrafter"/>
</dbReference>
<evidence type="ECO:0000259" key="4">
    <source>
        <dbReference type="Pfam" id="PF00171"/>
    </source>
</evidence>
<dbReference type="InterPro" id="IPR016161">
    <property type="entry name" value="Ald_DH/histidinol_DH"/>
</dbReference>
<comment type="similarity">
    <text evidence="1">Belongs to the aldehyde dehydrogenase family.</text>
</comment>
<dbReference type="SUPFAM" id="SSF53720">
    <property type="entry name" value="ALDH-like"/>
    <property type="match status" value="1"/>
</dbReference>
<evidence type="ECO:0000256" key="1">
    <source>
        <dbReference type="ARBA" id="ARBA00009986"/>
    </source>
</evidence>
<dbReference type="FunFam" id="3.40.605.10:FF:000004">
    <property type="entry name" value="Aldehyde dehydrogenase"/>
    <property type="match status" value="1"/>
</dbReference>
<dbReference type="PANTHER" id="PTHR43570:SF2">
    <property type="entry name" value="ALDEHYDE DEHYDROGENASE FAMILY 3 MEMBER B1"/>
    <property type="match status" value="1"/>
</dbReference>
<dbReference type="InterPro" id="IPR016162">
    <property type="entry name" value="Ald_DH_N"/>
</dbReference>
<proteinExistence type="inferred from homology"/>
<dbReference type="Ensembl" id="ENSBMST00010007384.1">
    <property type="protein sequence ID" value="ENSBMSP00010006600.1"/>
    <property type="gene ID" value="ENSBMSG00010004922.1"/>
</dbReference>
<dbReference type="GO" id="GO:0004029">
    <property type="term" value="F:aldehyde dehydrogenase (NAD+) activity"/>
    <property type="evidence" value="ECO:0007669"/>
    <property type="project" value="TreeGrafter"/>
</dbReference>
<feature type="domain" description="Aldehyde dehydrogenase" evidence="4">
    <location>
        <begin position="11"/>
        <end position="154"/>
    </location>
</feature>
<dbReference type="InterPro" id="IPR015590">
    <property type="entry name" value="Aldehyde_DH_dom"/>
</dbReference>
<name>A0A8C0CMB3_BALMU</name>
<keyword evidence="2" id="KW-0560">Oxidoreductase</keyword>
<dbReference type="GO" id="GO:0005737">
    <property type="term" value="C:cytoplasm"/>
    <property type="evidence" value="ECO:0007669"/>
    <property type="project" value="TreeGrafter"/>
</dbReference>
<dbReference type="Gene3D" id="3.40.309.10">
    <property type="entry name" value="Aldehyde Dehydrogenase, Chain A, domain 2"/>
    <property type="match status" value="1"/>
</dbReference>
<evidence type="ECO:0000256" key="3">
    <source>
        <dbReference type="ARBA" id="ARBA00038982"/>
    </source>
</evidence>
<dbReference type="EC" id="1.2.1.5" evidence="3"/>